<evidence type="ECO:0000313" key="1">
    <source>
        <dbReference type="EMBL" id="KRY01379.1"/>
    </source>
</evidence>
<dbReference type="Proteomes" id="UP000054815">
    <property type="component" value="Unassembled WGS sequence"/>
</dbReference>
<evidence type="ECO:0008006" key="3">
    <source>
        <dbReference type="Google" id="ProtNLM"/>
    </source>
</evidence>
<dbReference type="STRING" id="6337.A0A0V0YN21"/>
<dbReference type="AlphaFoldDB" id="A0A0V0YN21"/>
<sequence>MSLTASDSDSFLDILNDSLKESDIRNASNSLFKRVTRFILSTLSSENKTEEVMHERSDLWISKDHYKQEPSKNVRTRANNMYPGRQGPRSVARHAKTLLKYGRYLSPKILLMSLPSTRTYILTKSELSFGLLLLAGVFYSNRLNSCDLYNTGGTCVEIVFSAMSLQRLRFLLRCMRFDDYATRSEQNLQHKLTAI</sequence>
<proteinExistence type="predicted"/>
<name>A0A0V0YN21_TRIPS</name>
<evidence type="ECO:0000313" key="2">
    <source>
        <dbReference type="Proteomes" id="UP000054815"/>
    </source>
</evidence>
<accession>A0A0V0YN21</accession>
<organism evidence="1 2">
    <name type="scientific">Trichinella pseudospiralis</name>
    <name type="common">Parasitic roundworm</name>
    <dbReference type="NCBI Taxonomy" id="6337"/>
    <lineage>
        <taxon>Eukaryota</taxon>
        <taxon>Metazoa</taxon>
        <taxon>Ecdysozoa</taxon>
        <taxon>Nematoda</taxon>
        <taxon>Enoplea</taxon>
        <taxon>Dorylaimia</taxon>
        <taxon>Trichinellida</taxon>
        <taxon>Trichinellidae</taxon>
        <taxon>Trichinella</taxon>
    </lineage>
</organism>
<comment type="caution">
    <text evidence="1">The sequence shown here is derived from an EMBL/GenBank/DDBJ whole genome shotgun (WGS) entry which is preliminary data.</text>
</comment>
<reference evidence="1 2" key="1">
    <citation type="submission" date="2015-01" db="EMBL/GenBank/DDBJ databases">
        <title>Evolution of Trichinella species and genotypes.</title>
        <authorList>
            <person name="Korhonen P.K."/>
            <person name="Edoardo P."/>
            <person name="Giuseppe L.R."/>
            <person name="Gasser R.B."/>
        </authorList>
    </citation>
    <scope>NUCLEOTIDE SEQUENCE [LARGE SCALE GENOMIC DNA]</scope>
    <source>
        <strain evidence="1">ISS141</strain>
    </source>
</reference>
<dbReference type="EMBL" id="JYDU01000003">
    <property type="protein sequence ID" value="KRY01379.1"/>
    <property type="molecule type" value="Genomic_DNA"/>
</dbReference>
<gene>
    <name evidence="1" type="ORF">T4E_2631</name>
</gene>
<protein>
    <recommendedName>
        <fullName evidence="3">PiggyBac transposable element-derived protein domain-containing protein</fullName>
    </recommendedName>
</protein>